<evidence type="ECO:0000313" key="11">
    <source>
        <dbReference type="EMBL" id="ORZ40692.1"/>
    </source>
</evidence>
<dbReference type="OrthoDB" id="67566at2759"/>
<dbReference type="GO" id="GO:0018279">
    <property type="term" value="P:protein N-linked glycosylation via asparagine"/>
    <property type="evidence" value="ECO:0007669"/>
    <property type="project" value="TreeGrafter"/>
</dbReference>
<dbReference type="Pfam" id="PF04756">
    <property type="entry name" value="OST3_OST6"/>
    <property type="match status" value="1"/>
</dbReference>
<dbReference type="EMBL" id="MCFL01000002">
    <property type="protein sequence ID" value="ORZ40692.1"/>
    <property type="molecule type" value="Genomic_DNA"/>
</dbReference>
<keyword evidence="12" id="KW-1185">Reference proteome</keyword>
<evidence type="ECO:0000256" key="10">
    <source>
        <dbReference type="SAM" id="Phobius"/>
    </source>
</evidence>
<keyword evidence="5" id="KW-0732">Signal</keyword>
<feature type="transmembrane region" description="Helical" evidence="10">
    <location>
        <begin position="238"/>
        <end position="256"/>
    </location>
</feature>
<feature type="region of interest" description="Disordered" evidence="9">
    <location>
        <begin position="1"/>
        <end position="22"/>
    </location>
</feature>
<protein>
    <submittedName>
        <fullName evidence="11">Uncharacterized protein</fullName>
    </submittedName>
</protein>
<evidence type="ECO:0000256" key="9">
    <source>
        <dbReference type="SAM" id="MobiDB-lite"/>
    </source>
</evidence>
<feature type="transmembrane region" description="Helical" evidence="10">
    <location>
        <begin position="208"/>
        <end position="226"/>
    </location>
</feature>
<keyword evidence="6" id="KW-0256">Endoplasmic reticulum</keyword>
<dbReference type="InterPro" id="IPR036249">
    <property type="entry name" value="Thioredoxin-like_sf"/>
</dbReference>
<comment type="similarity">
    <text evidence="3">Belongs to the OST3/OST6 family.</text>
</comment>
<gene>
    <name evidence="11" type="ORF">BCR44DRAFT_49779</name>
</gene>
<evidence type="ECO:0000256" key="3">
    <source>
        <dbReference type="ARBA" id="ARBA00009561"/>
    </source>
</evidence>
<dbReference type="SUPFAM" id="SSF52833">
    <property type="entry name" value="Thioredoxin-like"/>
    <property type="match status" value="1"/>
</dbReference>
<organism evidence="11 12">
    <name type="scientific">Catenaria anguillulae PL171</name>
    <dbReference type="NCBI Taxonomy" id="765915"/>
    <lineage>
        <taxon>Eukaryota</taxon>
        <taxon>Fungi</taxon>
        <taxon>Fungi incertae sedis</taxon>
        <taxon>Blastocladiomycota</taxon>
        <taxon>Blastocladiomycetes</taxon>
        <taxon>Blastocladiales</taxon>
        <taxon>Catenariaceae</taxon>
        <taxon>Catenaria</taxon>
    </lineage>
</organism>
<accession>A0A1Y2I598</accession>
<comment type="subcellular location">
    <subcellularLocation>
        <location evidence="2">Endoplasmic reticulum membrane</location>
        <topology evidence="2">Multi-pass membrane protein</topology>
    </subcellularLocation>
</comment>
<dbReference type="AlphaFoldDB" id="A0A1Y2I598"/>
<keyword evidence="4 10" id="KW-0812">Transmembrane</keyword>
<feature type="transmembrane region" description="Helical" evidence="10">
    <location>
        <begin position="321"/>
        <end position="340"/>
    </location>
</feature>
<evidence type="ECO:0000256" key="4">
    <source>
        <dbReference type="ARBA" id="ARBA00022692"/>
    </source>
</evidence>
<name>A0A1Y2I598_9FUNG</name>
<reference evidence="11 12" key="1">
    <citation type="submission" date="2016-07" db="EMBL/GenBank/DDBJ databases">
        <title>Pervasive Adenine N6-methylation of Active Genes in Fungi.</title>
        <authorList>
            <consortium name="DOE Joint Genome Institute"/>
            <person name="Mondo S.J."/>
            <person name="Dannebaum R.O."/>
            <person name="Kuo R.C."/>
            <person name="Labutti K."/>
            <person name="Haridas S."/>
            <person name="Kuo A."/>
            <person name="Salamov A."/>
            <person name="Ahrendt S.R."/>
            <person name="Lipzen A."/>
            <person name="Sullivan W."/>
            <person name="Andreopoulos W.B."/>
            <person name="Clum A."/>
            <person name="Lindquist E."/>
            <person name="Daum C."/>
            <person name="Ramamoorthy G.K."/>
            <person name="Gryganskyi A."/>
            <person name="Culley D."/>
            <person name="Magnuson J.K."/>
            <person name="James T.Y."/>
            <person name="O'Malley M.A."/>
            <person name="Stajich J.E."/>
            <person name="Spatafora J.W."/>
            <person name="Visel A."/>
            <person name="Grigoriev I.V."/>
        </authorList>
    </citation>
    <scope>NUCLEOTIDE SEQUENCE [LARGE SCALE GENOMIC DNA]</scope>
    <source>
        <strain evidence="11 12">PL171</strain>
    </source>
</reference>
<keyword evidence="8 10" id="KW-0472">Membrane</keyword>
<evidence type="ECO:0000256" key="6">
    <source>
        <dbReference type="ARBA" id="ARBA00022824"/>
    </source>
</evidence>
<evidence type="ECO:0000313" key="12">
    <source>
        <dbReference type="Proteomes" id="UP000193411"/>
    </source>
</evidence>
<evidence type="ECO:0000256" key="8">
    <source>
        <dbReference type="ARBA" id="ARBA00023136"/>
    </source>
</evidence>
<comment type="caution">
    <text evidence="11">The sequence shown here is derived from an EMBL/GenBank/DDBJ whole genome shotgun (WGS) entry which is preliminary data.</text>
</comment>
<dbReference type="GO" id="GO:0008250">
    <property type="term" value="C:oligosaccharyltransferase complex"/>
    <property type="evidence" value="ECO:0007669"/>
    <property type="project" value="TreeGrafter"/>
</dbReference>
<dbReference type="PANTHER" id="PTHR12692">
    <property type="entry name" value="DOLICHYL-DIPHOSPHOOLIGOSACCHARIDE--PROTEIN GLYCOSYLTRANSFERASE-RELATED"/>
    <property type="match status" value="1"/>
</dbReference>
<evidence type="ECO:0000256" key="5">
    <source>
        <dbReference type="ARBA" id="ARBA00022729"/>
    </source>
</evidence>
<proteinExistence type="inferred from homology"/>
<dbReference type="STRING" id="765915.A0A1Y2I598"/>
<dbReference type="PANTHER" id="PTHR12692:SF0">
    <property type="entry name" value="GH11935P"/>
    <property type="match status" value="1"/>
</dbReference>
<dbReference type="InterPro" id="IPR021149">
    <property type="entry name" value="OligosaccharylTrfase_OST3/OST6"/>
</dbReference>
<dbReference type="Gene3D" id="3.40.30.10">
    <property type="entry name" value="Glutaredoxin"/>
    <property type="match status" value="1"/>
</dbReference>
<evidence type="ECO:0000256" key="7">
    <source>
        <dbReference type="ARBA" id="ARBA00022989"/>
    </source>
</evidence>
<dbReference type="Proteomes" id="UP000193411">
    <property type="component" value="Unassembled WGS sequence"/>
</dbReference>
<feature type="transmembrane region" description="Helical" evidence="10">
    <location>
        <begin position="290"/>
        <end position="309"/>
    </location>
</feature>
<keyword evidence="7 10" id="KW-1133">Transmembrane helix</keyword>
<evidence type="ECO:0000256" key="1">
    <source>
        <dbReference type="ARBA" id="ARBA00002791"/>
    </source>
</evidence>
<sequence>MSISIPAPLPRSRTRRSSPPPSGSRFLAAVLLVLALVSVLAVPTASAYTLNYKTKKLNSLVRESNVLTLDGTAFEVITEAPRNYSLVVLLTALDPQIGCSICAQFDPEFRGAAYSWQAAKGKHPLYFASLDFVSGRDVFQKVKLNSAPNVYFYPATEGPHKLPAPTEGDFVQYDLIRKGVSAHGLIDFLSDRVNERFTFTQPPDYTKIVTYFGAGVAIFLLRRYIFLVLQLIFFGRKIYALGSLFGILLFTGGYMWNTIRSPPFMVTDRQGNAEYVANGLQQQHGIETQITALLHGVCAFATVALIVAVPKLKSAWMQRLVTCLLLVSIVGAYSVVMRMFRIKSPGYPYKMLL</sequence>
<comment type="function">
    <text evidence="1">Subunit of the oligosaccharyl transferase (OST) complex that catalyzes the initial transfer of a defined glycan (Glc(3)Man(9)GlcNAc(2) in eukaryotes) from the lipid carrier dolichol-pyrophosphate to an asparagine residue within an Asn-X-Ser/Thr consensus motif in nascent polypeptide chains, the first step in protein N-glycosylation. N-glycosylation occurs cotranslationally and the complex associates with the Sec61 complex at the channel-forming translocon complex that mediates protein translocation across the endoplasmic reticulum (ER). All subunits are required for a maximal enzyme activity.</text>
</comment>
<evidence type="ECO:0000256" key="2">
    <source>
        <dbReference type="ARBA" id="ARBA00004477"/>
    </source>
</evidence>